<reference evidence="1 2" key="1">
    <citation type="submission" date="2015-01" db="EMBL/GenBank/DDBJ databases">
        <title>Genome Assembly of Bacillus badius MTCC 1458.</title>
        <authorList>
            <person name="Verma A."/>
            <person name="Khatri I."/>
            <person name="Mual P."/>
            <person name="Subramanian S."/>
            <person name="Krishnamurthi S."/>
        </authorList>
    </citation>
    <scope>NUCLEOTIDE SEQUENCE [LARGE SCALE GENOMIC DNA]</scope>
    <source>
        <strain evidence="1 2">MTCC 1458</strain>
    </source>
</reference>
<dbReference type="EMBL" id="JXLP01000003">
    <property type="protein sequence ID" value="KIL79326.1"/>
    <property type="molecule type" value="Genomic_DNA"/>
</dbReference>
<sequence length="49" mass="6086">MKVQEQEQLLLLMQEAYEEAYRDDSKVEKVMHIIKERMQEMYKENVHSR</sequence>
<proteinExistence type="predicted"/>
<evidence type="ECO:0000313" key="2">
    <source>
        <dbReference type="Proteomes" id="UP000031982"/>
    </source>
</evidence>
<keyword evidence="2" id="KW-1185">Reference proteome</keyword>
<comment type="caution">
    <text evidence="1">The sequence shown here is derived from an EMBL/GenBank/DDBJ whole genome shotgun (WGS) entry which is preliminary data.</text>
</comment>
<organism evidence="1 2">
    <name type="scientific">Bacillus badius</name>
    <dbReference type="NCBI Taxonomy" id="1455"/>
    <lineage>
        <taxon>Bacteria</taxon>
        <taxon>Bacillati</taxon>
        <taxon>Bacillota</taxon>
        <taxon>Bacilli</taxon>
        <taxon>Bacillales</taxon>
        <taxon>Bacillaceae</taxon>
        <taxon>Pseudobacillus</taxon>
    </lineage>
</organism>
<accession>A0ABR5AX50</accession>
<protein>
    <submittedName>
        <fullName evidence="1">Uncharacterized protein</fullName>
    </submittedName>
</protein>
<name>A0ABR5AX50_BACBA</name>
<evidence type="ECO:0000313" key="1">
    <source>
        <dbReference type="EMBL" id="KIL79326.1"/>
    </source>
</evidence>
<gene>
    <name evidence="1" type="ORF">SD77_3192</name>
</gene>
<dbReference type="Proteomes" id="UP000031982">
    <property type="component" value="Unassembled WGS sequence"/>
</dbReference>